<organism evidence="1 2">
    <name type="scientific">Cichorium intybus</name>
    <name type="common">Chicory</name>
    <dbReference type="NCBI Taxonomy" id="13427"/>
    <lineage>
        <taxon>Eukaryota</taxon>
        <taxon>Viridiplantae</taxon>
        <taxon>Streptophyta</taxon>
        <taxon>Embryophyta</taxon>
        <taxon>Tracheophyta</taxon>
        <taxon>Spermatophyta</taxon>
        <taxon>Magnoliopsida</taxon>
        <taxon>eudicotyledons</taxon>
        <taxon>Gunneridae</taxon>
        <taxon>Pentapetalae</taxon>
        <taxon>asterids</taxon>
        <taxon>campanulids</taxon>
        <taxon>Asterales</taxon>
        <taxon>Asteraceae</taxon>
        <taxon>Cichorioideae</taxon>
        <taxon>Cichorieae</taxon>
        <taxon>Cichoriinae</taxon>
        <taxon>Cichorium</taxon>
    </lineage>
</organism>
<dbReference type="Proteomes" id="UP001055811">
    <property type="component" value="Linkage Group LG03"/>
</dbReference>
<reference evidence="2" key="1">
    <citation type="journal article" date="2022" name="Mol. Ecol. Resour.">
        <title>The genomes of chicory, endive, great burdock and yacon provide insights into Asteraceae palaeo-polyploidization history and plant inulin production.</title>
        <authorList>
            <person name="Fan W."/>
            <person name="Wang S."/>
            <person name="Wang H."/>
            <person name="Wang A."/>
            <person name="Jiang F."/>
            <person name="Liu H."/>
            <person name="Zhao H."/>
            <person name="Xu D."/>
            <person name="Zhang Y."/>
        </authorList>
    </citation>
    <scope>NUCLEOTIDE SEQUENCE [LARGE SCALE GENOMIC DNA]</scope>
    <source>
        <strain evidence="2">cv. Punajuju</strain>
    </source>
</reference>
<sequence length="335" mass="37587">MDGQRFSGEVTRDLQEFNPTDDDREEESSDGDNDGGSFVDESDFSIKDSGDEIEPPTMFNNNVPEDDRDFVDSDRIDDNGANGNDAGMVSLHQIEDEKSESPNNELPPVSAVPFTEMSYFDEGGNLSRINGDNLQIRSKCVSDNGPNSPNKSSNQQKRKVNKPQIGSDSREVSLSSGINRASVHSSSSSSEEIRKTIQVGREIGYQLQEDDETIRVMVNGEGDAYGSNWVVATQDHAPDIRLLRKFKALKVAIRSWRSASRSKEYEEYEKLVKWVDEIELMAESRLLSTQECDNRRKWKSRIGEIDNVLVGSNGAGKDYSEMVLRKVSCWGFRVF</sequence>
<gene>
    <name evidence="1" type="ORF">L2E82_16201</name>
</gene>
<evidence type="ECO:0000313" key="2">
    <source>
        <dbReference type="Proteomes" id="UP001055811"/>
    </source>
</evidence>
<reference evidence="1 2" key="2">
    <citation type="journal article" date="2022" name="Mol. Ecol. Resour.">
        <title>The genomes of chicory, endive, great burdock and yacon provide insights into Asteraceae paleo-polyploidization history and plant inulin production.</title>
        <authorList>
            <person name="Fan W."/>
            <person name="Wang S."/>
            <person name="Wang H."/>
            <person name="Wang A."/>
            <person name="Jiang F."/>
            <person name="Liu H."/>
            <person name="Zhao H."/>
            <person name="Xu D."/>
            <person name="Zhang Y."/>
        </authorList>
    </citation>
    <scope>NUCLEOTIDE SEQUENCE [LARGE SCALE GENOMIC DNA]</scope>
    <source>
        <strain evidence="2">cv. Punajuju</strain>
        <tissue evidence="1">Leaves</tissue>
    </source>
</reference>
<comment type="caution">
    <text evidence="1">The sequence shown here is derived from an EMBL/GenBank/DDBJ whole genome shotgun (WGS) entry which is preliminary data.</text>
</comment>
<accession>A0ACB9F5E6</accession>
<dbReference type="EMBL" id="CM042011">
    <property type="protein sequence ID" value="KAI3766150.1"/>
    <property type="molecule type" value="Genomic_DNA"/>
</dbReference>
<keyword evidence="2" id="KW-1185">Reference proteome</keyword>
<evidence type="ECO:0000313" key="1">
    <source>
        <dbReference type="EMBL" id="KAI3766150.1"/>
    </source>
</evidence>
<name>A0ACB9F5E6_CICIN</name>
<proteinExistence type="predicted"/>
<protein>
    <submittedName>
        <fullName evidence="1">Uncharacterized protein</fullName>
    </submittedName>
</protein>